<evidence type="ECO:0000313" key="3">
    <source>
        <dbReference type="WBParaSite" id="PDA_v2.g17372.t1"/>
    </source>
</evidence>
<dbReference type="InterPro" id="IPR056053">
    <property type="entry name" value="DUF7636"/>
</dbReference>
<keyword evidence="2" id="KW-1185">Reference proteome</keyword>
<sequence length="176" mass="20460">MICSFKFKNVKREFRHVYEAAQATLIQLAFSPELPIFSGTSLQKIIIPFPSFVISVPQMYSSQFQDSYQKLKRLTGCTDIAIRLRKAYSFFYQYTICCKGTLESCQKLEDILTPTLEYDHGRTMTLAEMKELKTKTMQKLLEKIFGFIPPAHSTSQDLDARRLNHREVVAERHQSF</sequence>
<organism evidence="2 3">
    <name type="scientific">Panagrolaimus davidi</name>
    <dbReference type="NCBI Taxonomy" id="227884"/>
    <lineage>
        <taxon>Eukaryota</taxon>
        <taxon>Metazoa</taxon>
        <taxon>Ecdysozoa</taxon>
        <taxon>Nematoda</taxon>
        <taxon>Chromadorea</taxon>
        <taxon>Rhabditida</taxon>
        <taxon>Tylenchina</taxon>
        <taxon>Panagrolaimomorpha</taxon>
        <taxon>Panagrolaimoidea</taxon>
        <taxon>Panagrolaimidae</taxon>
        <taxon>Panagrolaimus</taxon>
    </lineage>
</organism>
<reference evidence="3" key="1">
    <citation type="submission" date="2022-11" db="UniProtKB">
        <authorList>
            <consortium name="WormBaseParasite"/>
        </authorList>
    </citation>
    <scope>IDENTIFICATION</scope>
</reference>
<dbReference type="WBParaSite" id="PDA_v2.g17372.t1">
    <property type="protein sequence ID" value="PDA_v2.g17372.t1"/>
    <property type="gene ID" value="PDA_v2.g17372"/>
</dbReference>
<evidence type="ECO:0000259" key="1">
    <source>
        <dbReference type="Pfam" id="PF24642"/>
    </source>
</evidence>
<dbReference type="Pfam" id="PF24642">
    <property type="entry name" value="DUF7636"/>
    <property type="match status" value="1"/>
</dbReference>
<name>A0A914PHR8_9BILA</name>
<feature type="domain" description="DUF7636" evidence="1">
    <location>
        <begin position="46"/>
        <end position="142"/>
    </location>
</feature>
<proteinExistence type="predicted"/>
<evidence type="ECO:0000313" key="2">
    <source>
        <dbReference type="Proteomes" id="UP000887578"/>
    </source>
</evidence>
<protein>
    <recommendedName>
        <fullName evidence="1">DUF7636 domain-containing protein</fullName>
    </recommendedName>
</protein>
<dbReference type="AlphaFoldDB" id="A0A914PHR8"/>
<accession>A0A914PHR8</accession>
<dbReference type="Proteomes" id="UP000887578">
    <property type="component" value="Unplaced"/>
</dbReference>